<name>A0A1I5RWI4_9FIRM</name>
<reference evidence="2" key="1">
    <citation type="submission" date="2016-10" db="EMBL/GenBank/DDBJ databases">
        <authorList>
            <person name="Varghese N."/>
            <person name="Submissions S."/>
        </authorList>
    </citation>
    <scope>NUCLEOTIDE SEQUENCE [LARGE SCALE GENOMIC DNA]</scope>
    <source>
        <strain evidence="2">P18</strain>
    </source>
</reference>
<keyword evidence="2" id="KW-1185">Reference proteome</keyword>
<dbReference type="Pfam" id="PF12636">
    <property type="entry name" value="DUF3781"/>
    <property type="match status" value="1"/>
</dbReference>
<dbReference type="OrthoDB" id="5325609at2"/>
<evidence type="ECO:0008006" key="3">
    <source>
        <dbReference type="Google" id="ProtNLM"/>
    </source>
</evidence>
<dbReference type="InterPro" id="IPR024229">
    <property type="entry name" value="DUF3781"/>
</dbReference>
<accession>A0A1I5RWI4</accession>
<evidence type="ECO:0000313" key="2">
    <source>
        <dbReference type="Proteomes" id="UP000182624"/>
    </source>
</evidence>
<protein>
    <recommendedName>
        <fullName evidence="3">DUF3781 domain-containing protein</fullName>
    </recommendedName>
</protein>
<dbReference type="AlphaFoldDB" id="A0A1I5RWI4"/>
<proteinExistence type="predicted"/>
<dbReference type="RefSeq" id="WP_074884840.1">
    <property type="nucleotide sequence ID" value="NZ_FOXO01000005.1"/>
</dbReference>
<gene>
    <name evidence="1" type="ORF">SAMN04487928_1054</name>
</gene>
<dbReference type="Proteomes" id="UP000182624">
    <property type="component" value="Unassembled WGS sequence"/>
</dbReference>
<evidence type="ECO:0000313" key="1">
    <source>
        <dbReference type="EMBL" id="SFP62929.1"/>
    </source>
</evidence>
<sequence length="82" mass="9430">MDKQILFDNIDRIHTTAMGVDRIKKNLSLNEVDVVDWCKSKIMSKKAEISKQGKNWYICIEGCIITVNASSYTIITAHKEKR</sequence>
<organism evidence="1 2">
    <name type="scientific">Butyrivibrio proteoclasticus</name>
    <dbReference type="NCBI Taxonomy" id="43305"/>
    <lineage>
        <taxon>Bacteria</taxon>
        <taxon>Bacillati</taxon>
        <taxon>Bacillota</taxon>
        <taxon>Clostridia</taxon>
        <taxon>Lachnospirales</taxon>
        <taxon>Lachnospiraceae</taxon>
        <taxon>Butyrivibrio</taxon>
    </lineage>
</organism>
<dbReference type="EMBL" id="FOXO01000005">
    <property type="protein sequence ID" value="SFP62929.1"/>
    <property type="molecule type" value="Genomic_DNA"/>
</dbReference>